<dbReference type="EMBL" id="JAEKJZ010000002">
    <property type="protein sequence ID" value="MBN9671178.1"/>
    <property type="molecule type" value="Genomic_DNA"/>
</dbReference>
<accession>A0A939EDX3</accession>
<organism evidence="1 2">
    <name type="scientific">Roseibium aggregatum</name>
    <dbReference type="NCBI Taxonomy" id="187304"/>
    <lineage>
        <taxon>Bacteria</taxon>
        <taxon>Pseudomonadati</taxon>
        <taxon>Pseudomonadota</taxon>
        <taxon>Alphaproteobacteria</taxon>
        <taxon>Hyphomicrobiales</taxon>
        <taxon>Stappiaceae</taxon>
        <taxon>Roseibium</taxon>
    </lineage>
</organism>
<dbReference type="Proteomes" id="UP000664096">
    <property type="component" value="Unassembled WGS sequence"/>
</dbReference>
<sequence>MNELINRIMTSAGIDEDLAKKAVGIILGFLNKEAPDDKMRQIFDALPGTEDLVAEREAAGAGGGFLSRMGGTMGAMAALNELTSAGLSMNGVQSVAKELVAYAKETAGDEVVDEVISKIPGLSQLI</sequence>
<dbReference type="RefSeq" id="WP_207141523.1">
    <property type="nucleotide sequence ID" value="NZ_JAEKJZ010000002.1"/>
</dbReference>
<reference evidence="1" key="1">
    <citation type="submission" date="2020-12" db="EMBL/GenBank/DDBJ databases">
        <title>Oil enriched cultivation method for isolating marine PHA-producing bacteria.</title>
        <authorList>
            <person name="Zheng W."/>
            <person name="Yu S."/>
            <person name="Huang Y."/>
        </authorList>
    </citation>
    <scope>NUCLEOTIDE SEQUENCE</scope>
    <source>
        <strain evidence="1">SY-2-12</strain>
    </source>
</reference>
<name>A0A939EDX3_9HYPH</name>
<gene>
    <name evidence="1" type="ORF">JF539_12605</name>
</gene>
<evidence type="ECO:0000313" key="2">
    <source>
        <dbReference type="Proteomes" id="UP000664096"/>
    </source>
</evidence>
<proteinExistence type="predicted"/>
<dbReference type="Pfam" id="PF11075">
    <property type="entry name" value="DUF2780"/>
    <property type="match status" value="1"/>
</dbReference>
<dbReference type="AlphaFoldDB" id="A0A939EDX3"/>
<comment type="caution">
    <text evidence="1">The sequence shown here is derived from an EMBL/GenBank/DDBJ whole genome shotgun (WGS) entry which is preliminary data.</text>
</comment>
<protein>
    <submittedName>
        <fullName evidence="1">DUF2780 domain-containing protein</fullName>
    </submittedName>
</protein>
<evidence type="ECO:0000313" key="1">
    <source>
        <dbReference type="EMBL" id="MBN9671178.1"/>
    </source>
</evidence>
<dbReference type="InterPro" id="IPR021302">
    <property type="entry name" value="DUF2780_VcgC/VcgE"/>
</dbReference>